<evidence type="ECO:0000313" key="10">
    <source>
        <dbReference type="Proteomes" id="UP000298663"/>
    </source>
</evidence>
<feature type="domain" description="Phosphoethanolamine N-methyltransferase 2 N-terminal" evidence="8">
    <location>
        <begin position="49"/>
        <end position="173"/>
    </location>
</feature>
<evidence type="ECO:0000256" key="4">
    <source>
        <dbReference type="ARBA" id="ARBA00022679"/>
    </source>
</evidence>
<dbReference type="EC" id="2.1.1.103" evidence="5"/>
<accession>A0A4U5LNN9</accession>
<comment type="catalytic activity">
    <reaction evidence="7">
        <text>N-methylethanolamine phosphate + S-adenosyl-L-methionine = N,N-dimethylethanolamine phosphate + S-adenosyl-L-homocysteine + H(+)</text>
        <dbReference type="Rhea" id="RHEA:25321"/>
        <dbReference type="ChEBI" id="CHEBI:15378"/>
        <dbReference type="ChEBI" id="CHEBI:57781"/>
        <dbReference type="ChEBI" id="CHEBI:57856"/>
        <dbReference type="ChEBI" id="CHEBI:58641"/>
        <dbReference type="ChEBI" id="CHEBI:59789"/>
        <dbReference type="EC" id="2.1.1.103"/>
    </reaction>
    <physiologicalReaction direction="left-to-right" evidence="7">
        <dbReference type="Rhea" id="RHEA:25322"/>
    </physiologicalReaction>
</comment>
<dbReference type="PANTHER" id="PTHR44307:SF2">
    <property type="entry name" value="PHOSPHOETHANOLAMINE METHYLTRANSFERASE ISOFORM X1"/>
    <property type="match status" value="1"/>
</dbReference>
<dbReference type="Pfam" id="PF02353">
    <property type="entry name" value="CMAS"/>
    <property type="match status" value="1"/>
</dbReference>
<dbReference type="Proteomes" id="UP000298663">
    <property type="component" value="Unassembled WGS sequence"/>
</dbReference>
<evidence type="ECO:0000256" key="1">
    <source>
        <dbReference type="ARBA" id="ARBA00004969"/>
    </source>
</evidence>
<reference evidence="9 10" key="1">
    <citation type="journal article" date="2015" name="Genome Biol.">
        <title>Comparative genomics of Steinernema reveals deeply conserved gene regulatory networks.</title>
        <authorList>
            <person name="Dillman A.R."/>
            <person name="Macchietto M."/>
            <person name="Porter C.F."/>
            <person name="Rogers A."/>
            <person name="Williams B."/>
            <person name="Antoshechkin I."/>
            <person name="Lee M.M."/>
            <person name="Goodwin Z."/>
            <person name="Lu X."/>
            <person name="Lewis E.E."/>
            <person name="Goodrich-Blair H."/>
            <person name="Stock S.P."/>
            <person name="Adams B.J."/>
            <person name="Sternberg P.W."/>
            <person name="Mortazavi A."/>
        </authorList>
    </citation>
    <scope>NUCLEOTIDE SEQUENCE [LARGE SCALE GENOMIC DNA]</scope>
    <source>
        <strain evidence="9 10">ALL</strain>
    </source>
</reference>
<dbReference type="Gene3D" id="3.40.50.150">
    <property type="entry name" value="Vaccinia Virus protein VP39"/>
    <property type="match status" value="1"/>
</dbReference>
<dbReference type="CDD" id="cd02440">
    <property type="entry name" value="AdoMet_MTases"/>
    <property type="match status" value="1"/>
</dbReference>
<dbReference type="SUPFAM" id="SSF53335">
    <property type="entry name" value="S-adenosyl-L-methionine-dependent methyltransferases"/>
    <property type="match status" value="1"/>
</dbReference>
<evidence type="ECO:0000313" key="9">
    <source>
        <dbReference type="EMBL" id="TKR57503.1"/>
    </source>
</evidence>
<protein>
    <recommendedName>
        <fullName evidence="5">phosphoethanolamine N-methyltransferase</fullName>
        <ecNumber evidence="5">2.1.1.103</ecNumber>
    </recommendedName>
</protein>
<dbReference type="Pfam" id="PF17987">
    <property type="entry name" value="PMT2_N"/>
    <property type="match status" value="1"/>
</dbReference>
<keyword evidence="4" id="KW-0808">Transferase</keyword>
<comment type="pathway">
    <text evidence="1">Phospholipid metabolism; phosphatidylcholine biosynthesis.</text>
</comment>
<dbReference type="GO" id="GO:0000234">
    <property type="term" value="F:phosphoethanolamine N-methyltransferase activity"/>
    <property type="evidence" value="ECO:0007669"/>
    <property type="project" value="UniProtKB-EC"/>
</dbReference>
<reference evidence="9 10" key="2">
    <citation type="journal article" date="2019" name="G3 (Bethesda)">
        <title>Hybrid Assembly of the Genome of the Entomopathogenic Nematode Steinernema carpocapsae Identifies the X-Chromosome.</title>
        <authorList>
            <person name="Serra L."/>
            <person name="Macchietto M."/>
            <person name="Macias-Munoz A."/>
            <person name="McGill C.J."/>
            <person name="Rodriguez I.M."/>
            <person name="Rodriguez B."/>
            <person name="Murad R."/>
            <person name="Mortazavi A."/>
        </authorList>
    </citation>
    <scope>NUCLEOTIDE SEQUENCE [LARGE SCALE GENOMIC DNA]</scope>
    <source>
        <strain evidence="9 10">ALL</strain>
    </source>
</reference>
<dbReference type="InterPro" id="IPR040516">
    <property type="entry name" value="PMT2_N"/>
</dbReference>
<proteinExistence type="predicted"/>
<dbReference type="EMBL" id="AZBU02000015">
    <property type="protein sequence ID" value="TKR57503.1"/>
    <property type="molecule type" value="Genomic_DNA"/>
</dbReference>
<dbReference type="GO" id="GO:0032259">
    <property type="term" value="P:methylation"/>
    <property type="evidence" value="ECO:0007669"/>
    <property type="project" value="UniProtKB-KW"/>
</dbReference>
<dbReference type="STRING" id="34508.A0A4U5LNN9"/>
<dbReference type="PANTHER" id="PTHR44307">
    <property type="entry name" value="PHOSPHOETHANOLAMINE METHYLTRANSFERASE"/>
    <property type="match status" value="1"/>
</dbReference>
<keyword evidence="3" id="KW-0489">Methyltransferase</keyword>
<comment type="catalytic activity">
    <reaction evidence="6">
        <text>N,N-dimethylethanolamine phosphate + S-adenosyl-L-methionine = phosphocholine + S-adenosyl-L-homocysteine + H(+)</text>
        <dbReference type="Rhea" id="RHEA:25325"/>
        <dbReference type="ChEBI" id="CHEBI:15378"/>
        <dbReference type="ChEBI" id="CHEBI:57856"/>
        <dbReference type="ChEBI" id="CHEBI:58641"/>
        <dbReference type="ChEBI" id="CHEBI:59789"/>
        <dbReference type="ChEBI" id="CHEBI:295975"/>
        <dbReference type="EC" id="2.1.1.103"/>
    </reaction>
    <physiologicalReaction direction="left-to-right" evidence="6">
        <dbReference type="Rhea" id="RHEA:25326"/>
    </physiologicalReaction>
</comment>
<evidence type="ECO:0000259" key="8">
    <source>
        <dbReference type="Pfam" id="PF17987"/>
    </source>
</evidence>
<name>A0A4U5LNN9_STECR</name>
<comment type="caution">
    <text evidence="9">The sequence shown here is derived from an EMBL/GenBank/DDBJ whole genome shotgun (WGS) entry which is preliminary data.</text>
</comment>
<comment type="pathway">
    <text evidence="2">Lipid metabolism.</text>
</comment>
<evidence type="ECO:0000256" key="3">
    <source>
        <dbReference type="ARBA" id="ARBA00022603"/>
    </source>
</evidence>
<dbReference type="InterPro" id="IPR029063">
    <property type="entry name" value="SAM-dependent_MTases_sf"/>
</dbReference>
<dbReference type="AlphaFoldDB" id="A0A4U5LNN9"/>
<evidence type="ECO:0000256" key="5">
    <source>
        <dbReference type="ARBA" id="ARBA00035674"/>
    </source>
</evidence>
<gene>
    <name evidence="9" type="ORF">L596_030757</name>
</gene>
<evidence type="ECO:0000256" key="2">
    <source>
        <dbReference type="ARBA" id="ARBA00005189"/>
    </source>
</evidence>
<sequence>MPAAERELAVAVYHCSTAKGQLKVLYVTGCDCAKDEQNMRDAFNGGADVDVVRHLSGISELAYKQHSFYDALVVNKLLVTDQIVNEPQKLDVLVSAALKVLKINGVFVIREDLSSFDAQKIAQLTAYFDVYRANEDGKSIGFDFYAMNQVKAAIFAHQNFLDTYWVFTKKVFPGQYEENLVTFRDFLDKTQYTDNGITAYEWIFGENFISPGGAKENLKFLNRFKNLKTGQTMLDIGVGIGGGARQAAHEFGVHVVGCDLSGNMLAHAFERNQRDKDCRVSYSITDVLVYDYPEASFDYVYSRDAIHHNEDMSGLFNRIYKTLKPGGEVMISCYGRGKNEFSAKFAEYVSQRHYYLKTIEELHQYCEKAGFAEVTTENLTPRFREILLEERERVESNKEEFISKFDQSTYDRISEGWSDKLKYIDDDNHNWIYIHAVKPLH</sequence>
<evidence type="ECO:0000256" key="7">
    <source>
        <dbReference type="ARBA" id="ARBA00047841"/>
    </source>
</evidence>
<evidence type="ECO:0000256" key="6">
    <source>
        <dbReference type="ARBA" id="ARBA00047619"/>
    </source>
</evidence>
<keyword evidence="10" id="KW-1185">Reference proteome</keyword>
<organism evidence="9 10">
    <name type="scientific">Steinernema carpocapsae</name>
    <name type="common">Entomopathogenic nematode</name>
    <dbReference type="NCBI Taxonomy" id="34508"/>
    <lineage>
        <taxon>Eukaryota</taxon>
        <taxon>Metazoa</taxon>
        <taxon>Ecdysozoa</taxon>
        <taxon>Nematoda</taxon>
        <taxon>Chromadorea</taxon>
        <taxon>Rhabditida</taxon>
        <taxon>Tylenchina</taxon>
        <taxon>Panagrolaimomorpha</taxon>
        <taxon>Strongyloidoidea</taxon>
        <taxon>Steinernematidae</taxon>
        <taxon>Steinernema</taxon>
    </lineage>
</organism>
<dbReference type="OrthoDB" id="8300214at2759"/>